<dbReference type="NCBIfam" id="NF008888">
    <property type="entry name" value="PRK11922.1"/>
    <property type="match status" value="1"/>
</dbReference>
<comment type="similarity">
    <text evidence="1 6">Belongs to the sigma-70 factor family. ECF subfamily.</text>
</comment>
<evidence type="ECO:0000256" key="3">
    <source>
        <dbReference type="ARBA" id="ARBA00023082"/>
    </source>
</evidence>
<feature type="domain" description="RNA polymerase sigma factor 70 region 4 type 2" evidence="8">
    <location>
        <begin position="142"/>
        <end position="194"/>
    </location>
</feature>
<dbReference type="RefSeq" id="WP_350016383.1">
    <property type="nucleotide sequence ID" value="NZ_CP157948.1"/>
</dbReference>
<dbReference type="InterPro" id="IPR013324">
    <property type="entry name" value="RNA_pol_sigma_r3/r4-like"/>
</dbReference>
<evidence type="ECO:0000259" key="8">
    <source>
        <dbReference type="Pfam" id="PF08281"/>
    </source>
</evidence>
<dbReference type="InterPro" id="IPR013249">
    <property type="entry name" value="RNA_pol_sigma70_r4_t2"/>
</dbReference>
<dbReference type="GO" id="GO:0006352">
    <property type="term" value="P:DNA-templated transcription initiation"/>
    <property type="evidence" value="ECO:0007669"/>
    <property type="project" value="InterPro"/>
</dbReference>
<evidence type="ECO:0000259" key="7">
    <source>
        <dbReference type="Pfam" id="PF04542"/>
    </source>
</evidence>
<gene>
    <name evidence="9" type="ORF">ABNK63_00660</name>
</gene>
<dbReference type="GO" id="GO:0003677">
    <property type="term" value="F:DNA binding"/>
    <property type="evidence" value="ECO:0007669"/>
    <property type="project" value="UniProtKB-KW"/>
</dbReference>
<evidence type="ECO:0000256" key="4">
    <source>
        <dbReference type="ARBA" id="ARBA00023125"/>
    </source>
</evidence>
<dbReference type="InterPro" id="IPR013325">
    <property type="entry name" value="RNA_pol_sigma_r2"/>
</dbReference>
<dbReference type="CDD" id="cd06171">
    <property type="entry name" value="Sigma70_r4"/>
    <property type="match status" value="1"/>
</dbReference>
<proteinExistence type="inferred from homology"/>
<dbReference type="AlphaFoldDB" id="A0AAU7QKF8"/>
<keyword evidence="3 6" id="KW-0731">Sigma factor</keyword>
<dbReference type="Pfam" id="PF04542">
    <property type="entry name" value="Sigma70_r2"/>
    <property type="match status" value="1"/>
</dbReference>
<protein>
    <recommendedName>
        <fullName evidence="6">RNA polymerase sigma factor</fullName>
    </recommendedName>
</protein>
<dbReference type="GO" id="GO:0016987">
    <property type="term" value="F:sigma factor activity"/>
    <property type="evidence" value="ECO:0007669"/>
    <property type="project" value="UniProtKB-KW"/>
</dbReference>
<dbReference type="InterPro" id="IPR039425">
    <property type="entry name" value="RNA_pol_sigma-70-like"/>
</dbReference>
<dbReference type="PROSITE" id="PS01063">
    <property type="entry name" value="SIGMA70_ECF"/>
    <property type="match status" value="1"/>
</dbReference>
<evidence type="ECO:0000313" key="9">
    <source>
        <dbReference type="EMBL" id="XBS90187.1"/>
    </source>
</evidence>
<dbReference type="Pfam" id="PF08281">
    <property type="entry name" value="Sigma70_r4_2"/>
    <property type="match status" value="1"/>
</dbReference>
<dbReference type="SUPFAM" id="SSF88946">
    <property type="entry name" value="Sigma2 domain of RNA polymerase sigma factors"/>
    <property type="match status" value="1"/>
</dbReference>
<evidence type="ECO:0000256" key="1">
    <source>
        <dbReference type="ARBA" id="ARBA00010641"/>
    </source>
</evidence>
<organism evidence="9">
    <name type="scientific">Rhodanobacter sp. IGA1.0</name>
    <dbReference type="NCBI Taxonomy" id="3158582"/>
    <lineage>
        <taxon>Bacteria</taxon>
        <taxon>Pseudomonadati</taxon>
        <taxon>Pseudomonadota</taxon>
        <taxon>Gammaproteobacteria</taxon>
        <taxon>Lysobacterales</taxon>
        <taxon>Rhodanobacteraceae</taxon>
        <taxon>Rhodanobacter</taxon>
    </lineage>
</organism>
<dbReference type="EMBL" id="CP157948">
    <property type="protein sequence ID" value="XBS90187.1"/>
    <property type="molecule type" value="Genomic_DNA"/>
</dbReference>
<evidence type="ECO:0000256" key="6">
    <source>
        <dbReference type="RuleBase" id="RU000716"/>
    </source>
</evidence>
<feature type="domain" description="RNA polymerase sigma-70 region 2" evidence="7">
    <location>
        <begin position="37"/>
        <end position="100"/>
    </location>
</feature>
<dbReference type="InterPro" id="IPR036388">
    <property type="entry name" value="WH-like_DNA-bd_sf"/>
</dbReference>
<dbReference type="Gene3D" id="1.10.10.10">
    <property type="entry name" value="Winged helix-like DNA-binding domain superfamily/Winged helix DNA-binding domain"/>
    <property type="match status" value="1"/>
</dbReference>
<keyword evidence="5 6" id="KW-0804">Transcription</keyword>
<keyword evidence="2 6" id="KW-0805">Transcription regulation</keyword>
<dbReference type="Gene3D" id="1.10.1740.10">
    <property type="match status" value="1"/>
</dbReference>
<sequence>MSAHAHPASLDYAALDDHALVAEVRAGHREAFRHIMQRCNQRLFRVARAVLGEDSEAEDVLQESYMRAYHKLDSFRGDSTLLTWLTSIVLNEARGRLRKRHTMVGLEQVDAAPDDSHQIIQFPSKFGSEDPAVSAARLQIRRLLEHAIDALPPAFRTVYMMRDVEECSVEETATLLAIKPETVKTRLHRARRLLRAALHDQLAATMGEAFPFMGQRCARVTDAVMARLDTESTSTTLV</sequence>
<dbReference type="PANTHER" id="PTHR43133:SF51">
    <property type="entry name" value="RNA POLYMERASE SIGMA FACTOR"/>
    <property type="match status" value="1"/>
</dbReference>
<dbReference type="NCBIfam" id="TIGR02937">
    <property type="entry name" value="sigma70-ECF"/>
    <property type="match status" value="1"/>
</dbReference>
<dbReference type="PANTHER" id="PTHR43133">
    <property type="entry name" value="RNA POLYMERASE ECF-TYPE SIGMA FACTO"/>
    <property type="match status" value="1"/>
</dbReference>
<evidence type="ECO:0000256" key="5">
    <source>
        <dbReference type="ARBA" id="ARBA00023163"/>
    </source>
</evidence>
<accession>A0AAU7QKF8</accession>
<dbReference type="InterPro" id="IPR007627">
    <property type="entry name" value="RNA_pol_sigma70_r2"/>
</dbReference>
<name>A0AAU7QKF8_9GAMM</name>
<dbReference type="InterPro" id="IPR000838">
    <property type="entry name" value="RNA_pol_sigma70_ECF_CS"/>
</dbReference>
<dbReference type="SUPFAM" id="SSF88659">
    <property type="entry name" value="Sigma3 and sigma4 domains of RNA polymerase sigma factors"/>
    <property type="match status" value="1"/>
</dbReference>
<keyword evidence="4 6" id="KW-0238">DNA-binding</keyword>
<evidence type="ECO:0000256" key="2">
    <source>
        <dbReference type="ARBA" id="ARBA00023015"/>
    </source>
</evidence>
<reference evidence="9" key="1">
    <citation type="submission" date="2024-06" db="EMBL/GenBank/DDBJ databases">
        <authorList>
            <person name="Sun Y."/>
        </authorList>
    </citation>
    <scope>NUCLEOTIDE SEQUENCE</scope>
    <source>
        <strain evidence="9">IGA1.0</strain>
    </source>
</reference>
<dbReference type="InterPro" id="IPR014284">
    <property type="entry name" value="RNA_pol_sigma-70_dom"/>
</dbReference>